<evidence type="ECO:0000313" key="5">
    <source>
        <dbReference type="Proteomes" id="UP000028492"/>
    </source>
</evidence>
<accession>A0A075US64</accession>
<feature type="region of interest" description="Disordered" evidence="1">
    <location>
        <begin position="238"/>
        <end position="269"/>
    </location>
</feature>
<dbReference type="RefSeq" id="WP_038510776.1">
    <property type="nucleotide sequence ID" value="NZ_CP008953.1"/>
</dbReference>
<feature type="domain" description="M23ase beta-sheet core" evidence="3">
    <location>
        <begin position="161"/>
        <end position="253"/>
    </location>
</feature>
<dbReference type="GO" id="GO:0004222">
    <property type="term" value="F:metalloendopeptidase activity"/>
    <property type="evidence" value="ECO:0007669"/>
    <property type="project" value="TreeGrafter"/>
</dbReference>
<dbReference type="EMBL" id="CP008953">
    <property type="protein sequence ID" value="AIG75344.1"/>
    <property type="molecule type" value="Genomic_DNA"/>
</dbReference>
<dbReference type="eggNOG" id="ENOG50336DU">
    <property type="taxonomic scope" value="Bacteria"/>
</dbReference>
<dbReference type="PANTHER" id="PTHR21666:SF270">
    <property type="entry name" value="MUREIN HYDROLASE ACTIVATOR ENVC"/>
    <property type="match status" value="1"/>
</dbReference>
<proteinExistence type="predicted"/>
<dbReference type="Pfam" id="PF01551">
    <property type="entry name" value="Peptidase_M23"/>
    <property type="match status" value="1"/>
</dbReference>
<keyword evidence="2" id="KW-0732">Signal</keyword>
<gene>
    <name evidence="4" type="ORF">AJAP_12310</name>
</gene>
<dbReference type="SUPFAM" id="SSF51261">
    <property type="entry name" value="Duplicated hybrid motif"/>
    <property type="match status" value="1"/>
</dbReference>
<dbReference type="InterPro" id="IPR016047">
    <property type="entry name" value="M23ase_b-sheet_dom"/>
</dbReference>
<dbReference type="Proteomes" id="UP000028492">
    <property type="component" value="Chromosome"/>
</dbReference>
<evidence type="ECO:0000256" key="2">
    <source>
        <dbReference type="SAM" id="SignalP"/>
    </source>
</evidence>
<protein>
    <submittedName>
        <fullName evidence="4">Surface immunogenic protein</fullName>
    </submittedName>
</protein>
<dbReference type="PANTHER" id="PTHR21666">
    <property type="entry name" value="PEPTIDASE-RELATED"/>
    <property type="match status" value="1"/>
</dbReference>
<evidence type="ECO:0000313" key="4">
    <source>
        <dbReference type="EMBL" id="AIG75344.1"/>
    </source>
</evidence>
<dbReference type="InterPro" id="IPR011055">
    <property type="entry name" value="Dup_hybrid_motif"/>
</dbReference>
<evidence type="ECO:0000256" key="1">
    <source>
        <dbReference type="SAM" id="MobiDB-lite"/>
    </source>
</evidence>
<organism evidence="4 5">
    <name type="scientific">Amycolatopsis japonica</name>
    <dbReference type="NCBI Taxonomy" id="208439"/>
    <lineage>
        <taxon>Bacteria</taxon>
        <taxon>Bacillati</taxon>
        <taxon>Actinomycetota</taxon>
        <taxon>Actinomycetes</taxon>
        <taxon>Pseudonocardiales</taxon>
        <taxon>Pseudonocardiaceae</taxon>
        <taxon>Amycolatopsis</taxon>
        <taxon>Amycolatopsis japonica group</taxon>
    </lineage>
</organism>
<dbReference type="HOGENOM" id="CLU_084684_0_0_11"/>
<evidence type="ECO:0000259" key="3">
    <source>
        <dbReference type="Pfam" id="PF01551"/>
    </source>
</evidence>
<dbReference type="STRING" id="208439.AJAP_12310"/>
<name>A0A075US64_9PSEU</name>
<dbReference type="InterPro" id="IPR050570">
    <property type="entry name" value="Cell_wall_metabolism_enzyme"/>
</dbReference>
<dbReference type="AlphaFoldDB" id="A0A075US64"/>
<feature type="compositionally biased region" description="Basic and acidic residues" evidence="1">
    <location>
        <begin position="246"/>
        <end position="258"/>
    </location>
</feature>
<sequence length="286" mass="30657">MVALFGMVLALSGTLLFTPAAQAATARNGVCEDGEFCLYYNSNQQGSVSDFDASVGNYGTGADCYHFLGAGAGKGLCVRNNAASVWNRRDAVVTVFFKNGWTGPIDSFPHGAKGNLTSTYNENVGHLLGLPGNEWLETGLYHSDSGRISSYFDGYVSTSGRHEGIDFARGFGVSVYSMTQGQVIRKTEGSNGSGGLSTLAIYNRDQDFTIIYLHLNPSNGLAVGEFVSRGRQIGTEEYRGASSAHTHVEYRPGRHESASDSTGDPVLDNPSPSLFWRNHGYNICCG</sequence>
<dbReference type="CDD" id="cd12797">
    <property type="entry name" value="M23_peptidase"/>
    <property type="match status" value="1"/>
</dbReference>
<feature type="signal peptide" evidence="2">
    <location>
        <begin position="1"/>
        <end position="23"/>
    </location>
</feature>
<feature type="chain" id="PRO_5001710025" evidence="2">
    <location>
        <begin position="24"/>
        <end position="286"/>
    </location>
</feature>
<dbReference type="KEGG" id="aja:AJAP_12310"/>
<dbReference type="Pfam" id="PF03995">
    <property type="entry name" value="Inhibitor_I36"/>
    <property type="match status" value="1"/>
</dbReference>
<reference evidence="4 5" key="1">
    <citation type="journal article" date="2014" name="J. Biotechnol.">
        <title>Complete genome sequence of the actinobacterium Amycolatopsis japonica MG417-CF17(T) (=DSM 44213T) producing (S,S)-N,N'-ethylenediaminedisuccinic acid.</title>
        <authorList>
            <person name="Stegmann E."/>
            <person name="Albersmeier A."/>
            <person name="Spohn M."/>
            <person name="Gert H."/>
            <person name="Weber T."/>
            <person name="Wohlleben W."/>
            <person name="Kalinowski J."/>
            <person name="Ruckert C."/>
        </authorList>
    </citation>
    <scope>NUCLEOTIDE SEQUENCE [LARGE SCALE GENOMIC DNA]</scope>
    <source>
        <strain evidence="5">MG417-CF17 (DSM 44213)</strain>
    </source>
</reference>
<dbReference type="Gene3D" id="2.70.70.10">
    <property type="entry name" value="Glucose Permease (Domain IIA)"/>
    <property type="match status" value="1"/>
</dbReference>
<keyword evidence="5" id="KW-1185">Reference proteome</keyword>